<evidence type="ECO:0000256" key="4">
    <source>
        <dbReference type="ARBA" id="ARBA00022475"/>
    </source>
</evidence>
<keyword evidence="8 9" id="KW-0472">Membrane</keyword>
<dbReference type="Pfam" id="PF01618">
    <property type="entry name" value="MotA_ExbB"/>
    <property type="match status" value="1"/>
</dbReference>
<dbReference type="OrthoDB" id="9806929at2"/>
<evidence type="ECO:0000256" key="8">
    <source>
        <dbReference type="ARBA" id="ARBA00023136"/>
    </source>
</evidence>
<comment type="subcellular location">
    <subcellularLocation>
        <location evidence="1">Cell membrane</location>
        <topology evidence="1">Multi-pass membrane protein</topology>
    </subcellularLocation>
</comment>
<dbReference type="RefSeq" id="WP_057625527.1">
    <property type="nucleotide sequence ID" value="NZ_LKHV02000001.1"/>
</dbReference>
<evidence type="ECO:0000259" key="10">
    <source>
        <dbReference type="Pfam" id="PF01618"/>
    </source>
</evidence>
<evidence type="ECO:0000313" key="13">
    <source>
        <dbReference type="Proteomes" id="UP000051494"/>
    </source>
</evidence>
<dbReference type="PATRIC" id="fig|1590042.3.peg.2478"/>
<keyword evidence="12" id="KW-0282">Flagellum</keyword>
<keyword evidence="4" id="KW-1003">Cell membrane</keyword>
<name>A0A0Q9Y9C7_9GAMM</name>
<keyword evidence="7 9" id="KW-1133">Transmembrane helix</keyword>
<dbReference type="NCBIfam" id="NF006527">
    <property type="entry name" value="PRK08990.1"/>
    <property type="match status" value="1"/>
</dbReference>
<comment type="similarity">
    <text evidence="2">Belongs to the MotA family.</text>
</comment>
<sequence>MDLATFIGLIGSFAIIAYSMIMGGGIGSFFDISSISIVVLGSILVVMTKFGFKQFLGAFKSAGKIFLFKKFNPAECIDEAVKIATAARKSGLLALEGIEVKNHFMKRGVQLMIDGHEPDVVKLMLSKDMNLAFERHMVAQKVFRSLAEVAPAMGMIGTLIGLVLMLGNMSDPSAIGPSMAIALLATLYGAMLANMIANPIADKLELRSSEERRSKALVLDALLGIQSGHNPRLIEETLMQYMPNSKRVTKSPKE</sequence>
<evidence type="ECO:0000256" key="2">
    <source>
        <dbReference type="ARBA" id="ARBA00008038"/>
    </source>
</evidence>
<dbReference type="PANTHER" id="PTHR30433:SF2">
    <property type="entry name" value="MOTILITY PROTEIN A"/>
    <property type="match status" value="1"/>
</dbReference>
<protein>
    <submittedName>
        <fullName evidence="11">Chemotaxis protein PomA</fullName>
    </submittedName>
    <submittedName>
        <fullName evidence="12">Flagellar motor protein PomA</fullName>
    </submittedName>
</protein>
<evidence type="ECO:0000256" key="6">
    <source>
        <dbReference type="ARBA" id="ARBA00022779"/>
    </source>
</evidence>
<proteinExistence type="inferred from homology"/>
<dbReference type="GO" id="GO:0006935">
    <property type="term" value="P:chemotaxis"/>
    <property type="evidence" value="ECO:0007669"/>
    <property type="project" value="InterPro"/>
</dbReference>
<dbReference type="EMBL" id="LKHV02000001">
    <property type="protein sequence ID" value="MCS5707755.1"/>
    <property type="molecule type" value="Genomic_DNA"/>
</dbReference>
<keyword evidence="12" id="KW-0969">Cilium</keyword>
<feature type="transmembrane region" description="Helical" evidence="9">
    <location>
        <begin position="32"/>
        <end position="52"/>
    </location>
</feature>
<accession>A0A0Q9Y9C7</accession>
<reference evidence="11" key="1">
    <citation type="submission" date="2015-09" db="EMBL/GenBank/DDBJ databases">
        <title>Draft Genome Sequences of Two Novel Amoeba-resistant Intranuclear Bacteria, Candidatus Berkiella cookevillensis and Candidatus Berkiella aquae.</title>
        <authorList>
            <person name="Mehari Y.T."/>
            <person name="Arivett B.A."/>
            <person name="Farone A.L."/>
            <person name="Gunderson J.H."/>
            <person name="Farone M.B."/>
        </authorList>
    </citation>
    <scope>NUCLEOTIDE SEQUENCE [LARGE SCALE GENOMIC DNA]</scope>
    <source>
        <strain evidence="11">CC99</strain>
    </source>
</reference>
<dbReference type="PANTHER" id="PTHR30433">
    <property type="entry name" value="CHEMOTAXIS PROTEIN MOTA"/>
    <property type="match status" value="1"/>
</dbReference>
<dbReference type="InterPro" id="IPR002898">
    <property type="entry name" value="MotA_ExbB_proton_chnl"/>
</dbReference>
<dbReference type="EMBL" id="LKHV01000018">
    <property type="protein sequence ID" value="KRG17349.1"/>
    <property type="molecule type" value="Genomic_DNA"/>
</dbReference>
<dbReference type="GO" id="GO:0005886">
    <property type="term" value="C:plasma membrane"/>
    <property type="evidence" value="ECO:0007669"/>
    <property type="project" value="UniProtKB-SubCell"/>
</dbReference>
<evidence type="ECO:0000313" key="12">
    <source>
        <dbReference type="EMBL" id="MCS5707755.1"/>
    </source>
</evidence>
<dbReference type="AlphaFoldDB" id="A0A0Q9Y9C7"/>
<evidence type="ECO:0000256" key="9">
    <source>
        <dbReference type="SAM" id="Phobius"/>
    </source>
</evidence>
<feature type="domain" description="MotA/TolQ/ExbB proton channel" evidence="10">
    <location>
        <begin position="100"/>
        <end position="212"/>
    </location>
</feature>
<evidence type="ECO:0000256" key="3">
    <source>
        <dbReference type="ARBA" id="ARBA00022448"/>
    </source>
</evidence>
<keyword evidence="6" id="KW-0283">Flagellar rotation</keyword>
<keyword evidence="12" id="KW-0966">Cell projection</keyword>
<dbReference type="Proteomes" id="UP000051494">
    <property type="component" value="Unassembled WGS sequence"/>
</dbReference>
<keyword evidence="3" id="KW-0813">Transport</keyword>
<keyword evidence="5 9" id="KW-0812">Transmembrane</keyword>
<gene>
    <name evidence="11" type="primary">pomA_2</name>
    <name evidence="12" type="synonym">pomA</name>
    <name evidence="12" type="ORF">CC99x_002425</name>
    <name evidence="11" type="ORF">CC99x_02419</name>
</gene>
<evidence type="ECO:0000313" key="11">
    <source>
        <dbReference type="EMBL" id="KRG17349.1"/>
    </source>
</evidence>
<evidence type="ECO:0000256" key="7">
    <source>
        <dbReference type="ARBA" id="ARBA00022989"/>
    </source>
</evidence>
<comment type="caution">
    <text evidence="11">The sequence shown here is derived from an EMBL/GenBank/DDBJ whole genome shotgun (WGS) entry which is preliminary data.</text>
</comment>
<keyword evidence="13" id="KW-1185">Reference proteome</keyword>
<feature type="transmembrane region" description="Helical" evidence="9">
    <location>
        <begin position="179"/>
        <end position="197"/>
    </location>
</feature>
<dbReference type="PROSITE" id="PS01307">
    <property type="entry name" value="MOTA"/>
    <property type="match status" value="1"/>
</dbReference>
<dbReference type="STRING" id="437022.CC99x_02419"/>
<dbReference type="InterPro" id="IPR000540">
    <property type="entry name" value="Flag_MotA_CS"/>
</dbReference>
<evidence type="ECO:0000256" key="5">
    <source>
        <dbReference type="ARBA" id="ARBA00022692"/>
    </source>
</evidence>
<feature type="transmembrane region" description="Helical" evidence="9">
    <location>
        <begin position="7"/>
        <end position="26"/>
    </location>
</feature>
<dbReference type="InterPro" id="IPR047055">
    <property type="entry name" value="MotA-like"/>
</dbReference>
<organism evidence="11">
    <name type="scientific">Candidatus Berkiella cookevillensis</name>
    <dbReference type="NCBI Taxonomy" id="437022"/>
    <lineage>
        <taxon>Bacteria</taxon>
        <taxon>Pseudomonadati</taxon>
        <taxon>Pseudomonadota</taxon>
        <taxon>Gammaproteobacteria</taxon>
        <taxon>Candidatus Berkiellales</taxon>
        <taxon>Candidatus Berkiellaceae</taxon>
        <taxon>Candidatus Berkiella</taxon>
    </lineage>
</organism>
<reference evidence="12" key="2">
    <citation type="journal article" date="2016" name="Genome Announc.">
        <title>Draft Genome Sequences of Two Novel Amoeba-Resistant Intranuclear Bacteria, 'Candidatus Berkiella cookevillensis' and 'Candidatus Berkiella aquae'.</title>
        <authorList>
            <person name="Mehari Y.T."/>
            <person name="Arivett B.A."/>
            <person name="Farone A.L."/>
            <person name="Gunderson J.H."/>
            <person name="Farone M.B."/>
        </authorList>
    </citation>
    <scope>NUCLEOTIDE SEQUENCE</scope>
    <source>
        <strain evidence="12">CC99</strain>
    </source>
</reference>
<evidence type="ECO:0000256" key="1">
    <source>
        <dbReference type="ARBA" id="ARBA00004651"/>
    </source>
</evidence>
<dbReference type="GO" id="GO:0071978">
    <property type="term" value="P:bacterial-type flagellum-dependent swarming motility"/>
    <property type="evidence" value="ECO:0007669"/>
    <property type="project" value="InterPro"/>
</dbReference>
<feature type="transmembrane region" description="Helical" evidence="9">
    <location>
        <begin position="145"/>
        <end position="167"/>
    </location>
</feature>
<reference evidence="12" key="3">
    <citation type="submission" date="2021-06" db="EMBL/GenBank/DDBJ databases">
        <title>Genomic Description and Analysis of Intracellular Bacteria, Candidatus Berkiella cookevillensis and Candidatus Berkiella aquae.</title>
        <authorList>
            <person name="Kidane D.T."/>
            <person name="Mehari Y.T."/>
            <person name="Rice F.C."/>
            <person name="Arivett B.A."/>
            <person name="Farone A.L."/>
            <person name="Berk S.G."/>
            <person name="Farone M.B."/>
        </authorList>
    </citation>
    <scope>NUCLEOTIDE SEQUENCE</scope>
    <source>
        <strain evidence="12">CC99</strain>
    </source>
</reference>